<evidence type="ECO:0000256" key="5">
    <source>
        <dbReference type="ARBA" id="ARBA00023136"/>
    </source>
</evidence>
<accession>A0ABD5QDC0</accession>
<feature type="transmembrane region" description="Helical" evidence="6">
    <location>
        <begin position="230"/>
        <end position="251"/>
    </location>
</feature>
<evidence type="ECO:0000313" key="8">
    <source>
        <dbReference type="Proteomes" id="UP001595925"/>
    </source>
</evidence>
<evidence type="ECO:0000256" key="4">
    <source>
        <dbReference type="ARBA" id="ARBA00022989"/>
    </source>
</evidence>
<reference evidence="7 8" key="1">
    <citation type="journal article" date="2019" name="Int. J. Syst. Evol. Microbiol.">
        <title>The Global Catalogue of Microorganisms (GCM) 10K type strain sequencing project: providing services to taxonomists for standard genome sequencing and annotation.</title>
        <authorList>
            <consortium name="The Broad Institute Genomics Platform"/>
            <consortium name="The Broad Institute Genome Sequencing Center for Infectious Disease"/>
            <person name="Wu L."/>
            <person name="Ma J."/>
        </authorList>
    </citation>
    <scope>NUCLEOTIDE SEQUENCE [LARGE SCALE GENOMIC DNA]</scope>
    <source>
        <strain evidence="7 8">CGMCC 1.15824</strain>
    </source>
</reference>
<keyword evidence="3 6" id="KW-0812">Transmembrane</keyword>
<feature type="transmembrane region" description="Helical" evidence="6">
    <location>
        <begin position="146"/>
        <end position="168"/>
    </location>
</feature>
<evidence type="ECO:0000313" key="7">
    <source>
        <dbReference type="EMBL" id="MFC4987751.1"/>
    </source>
</evidence>
<dbReference type="Proteomes" id="UP001595925">
    <property type="component" value="Unassembled WGS sequence"/>
</dbReference>
<feature type="transmembrane region" description="Helical" evidence="6">
    <location>
        <begin position="199"/>
        <end position="223"/>
    </location>
</feature>
<dbReference type="GO" id="GO:0016020">
    <property type="term" value="C:membrane"/>
    <property type="evidence" value="ECO:0007669"/>
    <property type="project" value="UniProtKB-SubCell"/>
</dbReference>
<evidence type="ECO:0000256" key="6">
    <source>
        <dbReference type="SAM" id="Phobius"/>
    </source>
</evidence>
<name>A0ABD5QDC0_9EURY</name>
<keyword evidence="8" id="KW-1185">Reference proteome</keyword>
<dbReference type="EMBL" id="JBHSJG010000029">
    <property type="protein sequence ID" value="MFC4987751.1"/>
    <property type="molecule type" value="Genomic_DNA"/>
</dbReference>
<gene>
    <name evidence="7" type="ORF">ACFPFO_08230</name>
</gene>
<feature type="transmembrane region" description="Helical" evidence="6">
    <location>
        <begin position="257"/>
        <end position="277"/>
    </location>
</feature>
<comment type="subcellular location">
    <subcellularLocation>
        <location evidence="1">Membrane</location>
        <topology evidence="1">Multi-pass membrane protein</topology>
    </subcellularLocation>
</comment>
<evidence type="ECO:0000256" key="3">
    <source>
        <dbReference type="ARBA" id="ARBA00022692"/>
    </source>
</evidence>
<sequence>MVARAGRSERTALGIFALTSVALAVAVVLPYVQYVLLGALLAYVLAPAQRSLESHVGSTTAAVGLISAVVVVLILPVVYVLVVAIRQASGLLGAVQQQGFDPTAIERQLEGSGYRIDPDVLRTAVADYEEEIGTGIQGLVTGVFDVVGGIPAIVFGLTVTVFVLFSLLRDGDRLMGWLREVAPVRPAVQAELLAELDRLMWASVVGNVAVSAIQAIALGVGLWALSVPGVVFLTVVTFVLALLPLIGAFGVWVPVSVYLLVIGRPGAAAALVVYGSLVSASDTYLRPALIGRSGPLSAAVIVVGIFGGVSVFGAVGLFVGPVVVGAAKVGIDLYARYGLEGLGTPAPDDP</sequence>
<dbReference type="PANTHER" id="PTHR21716:SF4">
    <property type="entry name" value="TRANSMEMBRANE PROTEIN 245"/>
    <property type="match status" value="1"/>
</dbReference>
<protein>
    <submittedName>
        <fullName evidence="7">AI-2E family transporter</fullName>
    </submittedName>
</protein>
<feature type="transmembrane region" description="Helical" evidence="6">
    <location>
        <begin position="65"/>
        <end position="85"/>
    </location>
</feature>
<keyword evidence="5 6" id="KW-0472">Membrane</keyword>
<feature type="transmembrane region" description="Helical" evidence="6">
    <location>
        <begin position="298"/>
        <end position="319"/>
    </location>
</feature>
<organism evidence="7 8">
    <name type="scientific">Saliphagus infecundisoli</name>
    <dbReference type="NCBI Taxonomy" id="1849069"/>
    <lineage>
        <taxon>Archaea</taxon>
        <taxon>Methanobacteriati</taxon>
        <taxon>Methanobacteriota</taxon>
        <taxon>Stenosarchaea group</taxon>
        <taxon>Halobacteria</taxon>
        <taxon>Halobacteriales</taxon>
        <taxon>Natrialbaceae</taxon>
        <taxon>Saliphagus</taxon>
    </lineage>
</organism>
<feature type="transmembrane region" description="Helical" evidence="6">
    <location>
        <begin position="12"/>
        <end position="45"/>
    </location>
</feature>
<proteinExistence type="inferred from homology"/>
<comment type="similarity">
    <text evidence="2">Belongs to the autoinducer-2 exporter (AI-2E) (TC 2.A.86) family.</text>
</comment>
<dbReference type="RefSeq" id="WP_224827826.1">
    <property type="nucleotide sequence ID" value="NZ_JAIVEF010000002.1"/>
</dbReference>
<evidence type="ECO:0000256" key="2">
    <source>
        <dbReference type="ARBA" id="ARBA00009773"/>
    </source>
</evidence>
<dbReference type="Pfam" id="PF01594">
    <property type="entry name" value="AI-2E_transport"/>
    <property type="match status" value="1"/>
</dbReference>
<dbReference type="PANTHER" id="PTHR21716">
    <property type="entry name" value="TRANSMEMBRANE PROTEIN"/>
    <property type="match status" value="1"/>
</dbReference>
<comment type="caution">
    <text evidence="7">The sequence shown here is derived from an EMBL/GenBank/DDBJ whole genome shotgun (WGS) entry which is preliminary data.</text>
</comment>
<dbReference type="AlphaFoldDB" id="A0ABD5QDC0"/>
<keyword evidence="4 6" id="KW-1133">Transmembrane helix</keyword>
<evidence type="ECO:0000256" key="1">
    <source>
        <dbReference type="ARBA" id="ARBA00004141"/>
    </source>
</evidence>
<dbReference type="InterPro" id="IPR002549">
    <property type="entry name" value="AI-2E-like"/>
</dbReference>